<evidence type="ECO:0000256" key="1">
    <source>
        <dbReference type="SAM" id="Phobius"/>
    </source>
</evidence>
<keyword evidence="1" id="KW-0812">Transmembrane</keyword>
<reference evidence="3" key="1">
    <citation type="journal article" date="2019" name="Int. J. Syst. Evol. Microbiol.">
        <title>The Global Catalogue of Microorganisms (GCM) 10K type strain sequencing project: providing services to taxonomists for standard genome sequencing and annotation.</title>
        <authorList>
            <consortium name="The Broad Institute Genomics Platform"/>
            <consortium name="The Broad Institute Genome Sequencing Center for Infectious Disease"/>
            <person name="Wu L."/>
            <person name="Ma J."/>
        </authorList>
    </citation>
    <scope>NUCLEOTIDE SEQUENCE [LARGE SCALE GENOMIC DNA]</scope>
    <source>
        <strain evidence="3">JCM 16548</strain>
    </source>
</reference>
<evidence type="ECO:0000313" key="2">
    <source>
        <dbReference type="EMBL" id="GAA3695178.1"/>
    </source>
</evidence>
<organism evidence="2 3">
    <name type="scientific">Microlunatus aurantiacus</name>
    <dbReference type="NCBI Taxonomy" id="446786"/>
    <lineage>
        <taxon>Bacteria</taxon>
        <taxon>Bacillati</taxon>
        <taxon>Actinomycetota</taxon>
        <taxon>Actinomycetes</taxon>
        <taxon>Propionibacteriales</taxon>
        <taxon>Propionibacteriaceae</taxon>
        <taxon>Microlunatus</taxon>
    </lineage>
</organism>
<keyword evidence="3" id="KW-1185">Reference proteome</keyword>
<keyword evidence="1" id="KW-1133">Transmembrane helix</keyword>
<gene>
    <name evidence="2" type="ORF">GCM10022204_08690</name>
</gene>
<dbReference type="EMBL" id="BAAAYX010000002">
    <property type="protein sequence ID" value="GAA3695178.1"/>
    <property type="molecule type" value="Genomic_DNA"/>
</dbReference>
<dbReference type="Proteomes" id="UP001500051">
    <property type="component" value="Unassembled WGS sequence"/>
</dbReference>
<keyword evidence="1" id="KW-0472">Membrane</keyword>
<dbReference type="RefSeq" id="WP_344811043.1">
    <property type="nucleotide sequence ID" value="NZ_BAAAYX010000002.1"/>
</dbReference>
<accession>A0ABP7CUW8</accession>
<feature type="transmembrane region" description="Helical" evidence="1">
    <location>
        <begin position="68"/>
        <end position="88"/>
    </location>
</feature>
<feature type="transmembrane region" description="Helical" evidence="1">
    <location>
        <begin position="36"/>
        <end position="56"/>
    </location>
</feature>
<feature type="transmembrane region" description="Helical" evidence="1">
    <location>
        <begin position="12"/>
        <end position="30"/>
    </location>
</feature>
<comment type="caution">
    <text evidence="2">The sequence shown here is derived from an EMBL/GenBank/DDBJ whole genome shotgun (WGS) entry which is preliminary data.</text>
</comment>
<evidence type="ECO:0000313" key="3">
    <source>
        <dbReference type="Proteomes" id="UP001500051"/>
    </source>
</evidence>
<sequence length="197" mass="20139">MTSTERECLRAAGLVAVGAAVVAVLLWAASFPGWPLAAGVIVSVLVLGGLLMIMGAEPAPAARWLRPAGLVAALVLAVGGGIAIEVGGDVALRARFEHSRPSFEQVVQEAGPLPGSGADHWQAYPGTCPPQIGTYAISACHGFAGGLMFLQERGALGDDAGFAYAPHGLPAGDEATRFPPNGFTPIADGWYAWTCSC</sequence>
<name>A0ABP7CUW8_9ACTN</name>
<proteinExistence type="predicted"/>
<protein>
    <submittedName>
        <fullName evidence="2">Uncharacterized protein</fullName>
    </submittedName>
</protein>